<dbReference type="Proteomes" id="UP000606172">
    <property type="component" value="Unassembled WGS sequence"/>
</dbReference>
<gene>
    <name evidence="1" type="ORF">Ssi02_56970</name>
</gene>
<evidence type="ECO:0000313" key="2">
    <source>
        <dbReference type="Proteomes" id="UP000606172"/>
    </source>
</evidence>
<proteinExistence type="predicted"/>
<reference evidence="1" key="1">
    <citation type="submission" date="2021-01" db="EMBL/GenBank/DDBJ databases">
        <title>Whole genome shotgun sequence of Sinosporangium siamense NBRC 109515.</title>
        <authorList>
            <person name="Komaki H."/>
            <person name="Tamura T."/>
        </authorList>
    </citation>
    <scope>NUCLEOTIDE SEQUENCE</scope>
    <source>
        <strain evidence="1">NBRC 109515</strain>
    </source>
</reference>
<keyword evidence="2" id="KW-1185">Reference proteome</keyword>
<sequence>MTGVKRGSMDPTALAAIVSALLGGVAGEAGRSAWMSLSTLVRNRFGGDSAAVAAVERGEDAEEITGVLVEEARSDPEFAESLDAWARQAGSIVEQRQQVSNVISGDAHVTGTVIQAGNVFGGIHLGGGPDRR</sequence>
<dbReference type="RefSeq" id="WP_380659543.1">
    <property type="nucleotide sequence ID" value="NZ_JBHLZQ010000015.1"/>
</dbReference>
<name>A0A919RKE5_9ACTN</name>
<comment type="caution">
    <text evidence="1">The sequence shown here is derived from an EMBL/GenBank/DDBJ whole genome shotgun (WGS) entry which is preliminary data.</text>
</comment>
<protein>
    <submittedName>
        <fullName evidence="1">Uncharacterized protein</fullName>
    </submittedName>
</protein>
<dbReference type="EMBL" id="BOOW01000036">
    <property type="protein sequence ID" value="GII95466.1"/>
    <property type="molecule type" value="Genomic_DNA"/>
</dbReference>
<evidence type="ECO:0000313" key="1">
    <source>
        <dbReference type="EMBL" id="GII95466.1"/>
    </source>
</evidence>
<dbReference type="AlphaFoldDB" id="A0A919RKE5"/>
<organism evidence="1 2">
    <name type="scientific">Sinosporangium siamense</name>
    <dbReference type="NCBI Taxonomy" id="1367973"/>
    <lineage>
        <taxon>Bacteria</taxon>
        <taxon>Bacillati</taxon>
        <taxon>Actinomycetota</taxon>
        <taxon>Actinomycetes</taxon>
        <taxon>Streptosporangiales</taxon>
        <taxon>Streptosporangiaceae</taxon>
        <taxon>Sinosporangium</taxon>
    </lineage>
</organism>
<accession>A0A919RKE5</accession>